<reference evidence="5 6" key="1">
    <citation type="journal article" date="2020" name="Mol. Biol. Evol.">
        <title>Interspecific Gene Flow and the Evolution of Specialization in Black and White Rhinoceros.</title>
        <authorList>
            <person name="Moodley Y."/>
            <person name="Westbury M.V."/>
            <person name="Russo I.M."/>
            <person name="Gopalakrishnan S."/>
            <person name="Rakotoarivelo A."/>
            <person name="Olsen R.A."/>
            <person name="Prost S."/>
            <person name="Tunstall T."/>
            <person name="Ryder O.A."/>
            <person name="Dalen L."/>
            <person name="Bruford M.W."/>
        </authorList>
    </citation>
    <scope>NUCLEOTIDE SEQUENCE [LARGE SCALE GENOMIC DNA]</scope>
    <source>
        <strain evidence="5">SBR-YM</strain>
        <tissue evidence="5">Skin</tissue>
    </source>
</reference>
<accession>A0A7J7FHP6</accession>
<feature type="compositionally biased region" description="Basic residues" evidence="4">
    <location>
        <begin position="40"/>
        <end position="50"/>
    </location>
</feature>
<dbReference type="GO" id="GO:1990904">
    <property type="term" value="C:ribonucleoprotein complex"/>
    <property type="evidence" value="ECO:0007669"/>
    <property type="project" value="UniProtKB-KW"/>
</dbReference>
<evidence type="ECO:0000256" key="4">
    <source>
        <dbReference type="SAM" id="MobiDB-lite"/>
    </source>
</evidence>
<name>A0A7J7FHP6_DICBM</name>
<dbReference type="GO" id="GO:0005840">
    <property type="term" value="C:ribosome"/>
    <property type="evidence" value="ECO:0007669"/>
    <property type="project" value="UniProtKB-KW"/>
</dbReference>
<dbReference type="EMBL" id="JACDTQ010000575">
    <property type="protein sequence ID" value="KAF5927583.1"/>
    <property type="molecule type" value="Genomic_DNA"/>
</dbReference>
<dbReference type="Proteomes" id="UP000551758">
    <property type="component" value="Unassembled WGS sequence"/>
</dbReference>
<evidence type="ECO:0000256" key="1">
    <source>
        <dbReference type="ARBA" id="ARBA00010531"/>
    </source>
</evidence>
<keyword evidence="6" id="KW-1185">Reference proteome</keyword>
<evidence type="ECO:0000256" key="3">
    <source>
        <dbReference type="ARBA" id="ARBA00023274"/>
    </source>
</evidence>
<feature type="non-terminal residue" evidence="5">
    <location>
        <position position="1"/>
    </location>
</feature>
<evidence type="ECO:0000313" key="6">
    <source>
        <dbReference type="Proteomes" id="UP000551758"/>
    </source>
</evidence>
<feature type="compositionally biased region" description="Basic and acidic residues" evidence="4">
    <location>
        <begin position="51"/>
        <end position="63"/>
    </location>
</feature>
<dbReference type="PANTHER" id="PTHR36427">
    <property type="entry name" value="54S RIBOSOMAL PROTEIN L1, MITOCHONDRIAL"/>
    <property type="match status" value="1"/>
</dbReference>
<proteinExistence type="inferred from homology"/>
<organism evidence="5 6">
    <name type="scientific">Diceros bicornis minor</name>
    <name type="common">South-central black rhinoceros</name>
    <dbReference type="NCBI Taxonomy" id="77932"/>
    <lineage>
        <taxon>Eukaryota</taxon>
        <taxon>Metazoa</taxon>
        <taxon>Chordata</taxon>
        <taxon>Craniata</taxon>
        <taxon>Vertebrata</taxon>
        <taxon>Euteleostomi</taxon>
        <taxon>Mammalia</taxon>
        <taxon>Eutheria</taxon>
        <taxon>Laurasiatheria</taxon>
        <taxon>Perissodactyla</taxon>
        <taxon>Rhinocerotidae</taxon>
        <taxon>Diceros</taxon>
    </lineage>
</organism>
<dbReference type="PANTHER" id="PTHR36427:SF3">
    <property type="entry name" value="LARGE RIBOSOMAL SUBUNIT PROTEIN UL1M"/>
    <property type="match status" value="1"/>
</dbReference>
<evidence type="ECO:0000256" key="2">
    <source>
        <dbReference type="ARBA" id="ARBA00022980"/>
    </source>
</evidence>
<comment type="caution">
    <text evidence="5">The sequence shown here is derived from an EMBL/GenBank/DDBJ whole genome shotgun (WGS) entry which is preliminary data.</text>
</comment>
<gene>
    <name evidence="5" type="ORF">HPG69_016223</name>
</gene>
<protein>
    <submittedName>
        <fullName evidence="5">Uncharacterized protein</fullName>
    </submittedName>
</protein>
<keyword evidence="2" id="KW-0689">Ribosomal protein</keyword>
<keyword evidence="3" id="KW-0687">Ribonucleoprotein</keyword>
<sequence>SLDTSSKHSLSKTAYQISLYPCSVNIQVPNRHFAAAATKSAKKKNKKKNPTNKDARGKSYHYTESDPEDAYLERLYPWQIYKVKKAIHILKKLQTLHFINAKRSVYLDLTLNIALEKKKNV</sequence>
<evidence type="ECO:0000313" key="5">
    <source>
        <dbReference type="EMBL" id="KAF5927583.1"/>
    </source>
</evidence>
<feature type="region of interest" description="Disordered" evidence="4">
    <location>
        <begin position="36"/>
        <end position="63"/>
    </location>
</feature>
<comment type="similarity">
    <text evidence="1">Belongs to the universal ribosomal protein uL1 family.</text>
</comment>
<dbReference type="AlphaFoldDB" id="A0A7J7FHP6"/>